<dbReference type="AlphaFoldDB" id="A0AAX2H1P4"/>
<evidence type="ECO:0008006" key="7">
    <source>
        <dbReference type="Google" id="ProtNLM"/>
    </source>
</evidence>
<reference evidence="3 5" key="1">
    <citation type="submission" date="2016-02" db="EMBL/GenBank/DDBJ databases">
        <authorList>
            <person name="Holder M.E."/>
            <person name="Ajami N.J."/>
            <person name="Petrosino J.F."/>
        </authorList>
    </citation>
    <scope>NUCLEOTIDE SEQUENCE [LARGE SCALE GENOMIC DNA]</scope>
    <source>
        <strain evidence="3 5">CCUG 32990</strain>
    </source>
</reference>
<keyword evidence="2" id="KW-0812">Transmembrane</keyword>
<sequence length="92" mass="10687">MAEASFTGFLNTLLIILLVIIALRVFFRIAGPYLMRYLLGKVEQRINQQFTQAQQRPYQQTTENKETTIDPSSSKTPQVKKQIGEYIDYEEI</sequence>
<evidence type="ECO:0000256" key="2">
    <source>
        <dbReference type="SAM" id="Phobius"/>
    </source>
</evidence>
<dbReference type="Proteomes" id="UP000065822">
    <property type="component" value="Chromosome"/>
</dbReference>
<dbReference type="Proteomes" id="UP000215539">
    <property type="component" value="Chromosome 1"/>
</dbReference>
<evidence type="ECO:0000313" key="3">
    <source>
        <dbReference type="EMBL" id="AMD85800.1"/>
    </source>
</evidence>
<keyword evidence="2" id="KW-1133">Transmembrane helix</keyword>
<evidence type="ECO:0000256" key="1">
    <source>
        <dbReference type="SAM" id="MobiDB-lite"/>
    </source>
</evidence>
<evidence type="ECO:0000313" key="5">
    <source>
        <dbReference type="Proteomes" id="UP000065822"/>
    </source>
</evidence>
<keyword evidence="2" id="KW-0472">Membrane</keyword>
<dbReference type="InterPro" id="IPR032272">
    <property type="entry name" value="DUF4834"/>
</dbReference>
<dbReference type="RefSeq" id="WP_066430725.1">
    <property type="nucleotide sequence ID" value="NZ_CP014227.1"/>
</dbReference>
<evidence type="ECO:0000313" key="4">
    <source>
        <dbReference type="EMBL" id="SNV15825.1"/>
    </source>
</evidence>
<feature type="compositionally biased region" description="Polar residues" evidence="1">
    <location>
        <begin position="69"/>
        <end position="79"/>
    </location>
</feature>
<organism evidence="4 6">
    <name type="scientific">Capnocytophaga haemolytica</name>
    <dbReference type="NCBI Taxonomy" id="45243"/>
    <lineage>
        <taxon>Bacteria</taxon>
        <taxon>Pseudomonadati</taxon>
        <taxon>Bacteroidota</taxon>
        <taxon>Flavobacteriia</taxon>
        <taxon>Flavobacteriales</taxon>
        <taxon>Flavobacteriaceae</taxon>
        <taxon>Capnocytophaga</taxon>
    </lineage>
</organism>
<feature type="compositionally biased region" description="Polar residues" evidence="1">
    <location>
        <begin position="52"/>
        <end position="62"/>
    </location>
</feature>
<evidence type="ECO:0000313" key="6">
    <source>
        <dbReference type="Proteomes" id="UP000215539"/>
    </source>
</evidence>
<proteinExistence type="predicted"/>
<dbReference type="KEGG" id="chg:AXF12_09930"/>
<dbReference type="Pfam" id="PF16118">
    <property type="entry name" value="DUF4834"/>
    <property type="match status" value="1"/>
</dbReference>
<gene>
    <name evidence="3" type="ORF">AXF12_09930</name>
    <name evidence="4" type="ORF">SAMEA44541418_02173</name>
</gene>
<keyword evidence="5" id="KW-1185">Reference proteome</keyword>
<name>A0AAX2H1P4_9FLAO</name>
<dbReference type="EMBL" id="CP014227">
    <property type="protein sequence ID" value="AMD85800.1"/>
    <property type="molecule type" value="Genomic_DNA"/>
</dbReference>
<accession>A0AAX2H1P4</accession>
<feature type="transmembrane region" description="Helical" evidence="2">
    <location>
        <begin position="6"/>
        <end position="27"/>
    </location>
</feature>
<dbReference type="EMBL" id="LT906449">
    <property type="protein sequence ID" value="SNV15825.1"/>
    <property type="molecule type" value="Genomic_DNA"/>
</dbReference>
<protein>
    <recommendedName>
        <fullName evidence="7">DUF4834 domain-containing protein</fullName>
    </recommendedName>
</protein>
<reference evidence="4 6" key="2">
    <citation type="submission" date="2017-06" db="EMBL/GenBank/DDBJ databases">
        <authorList>
            <consortium name="Pathogen Informatics"/>
        </authorList>
    </citation>
    <scope>NUCLEOTIDE SEQUENCE [LARGE SCALE GENOMIC DNA]</scope>
    <source>
        <strain evidence="4 6">NCTC12947</strain>
    </source>
</reference>
<feature type="region of interest" description="Disordered" evidence="1">
    <location>
        <begin position="52"/>
        <end position="81"/>
    </location>
</feature>